<accession>A0AAN6U8F6</accession>
<comment type="caution">
    <text evidence="2">The sequence shown here is derived from an EMBL/GenBank/DDBJ whole genome shotgun (WGS) entry which is preliminary data.</text>
</comment>
<protein>
    <submittedName>
        <fullName evidence="2">Uncharacterized protein</fullName>
    </submittedName>
</protein>
<keyword evidence="3" id="KW-1185">Reference proteome</keyword>
<proteinExistence type="predicted"/>
<feature type="region of interest" description="Disordered" evidence="1">
    <location>
        <begin position="157"/>
        <end position="180"/>
    </location>
</feature>
<evidence type="ECO:0000313" key="3">
    <source>
        <dbReference type="Proteomes" id="UP001302602"/>
    </source>
</evidence>
<gene>
    <name evidence="2" type="ORF">N657DRAFT_181597</name>
</gene>
<feature type="region of interest" description="Disordered" evidence="1">
    <location>
        <begin position="1"/>
        <end position="23"/>
    </location>
</feature>
<sequence>MWDAQSSRRAGMEHRLSSMTFDTNKKHQGHEIAYSIRRYGTGTCMNREVDELGHSLQSGRLRTTGTAALVMNKAGRNASALRPRLRGTRFAAGAGNCIHGLHVLRSLDLRYRDHPTSSSWAILHGKCIAIASCACGNPDSVKVHPRVTAQGLRLSHNKFPSSLAPSPGLPTMEPRKPRPDSGAFLLVA</sequence>
<dbReference type="EMBL" id="MU853224">
    <property type="protein sequence ID" value="KAK4126946.1"/>
    <property type="molecule type" value="Genomic_DNA"/>
</dbReference>
<dbReference type="RefSeq" id="XP_062650717.1">
    <property type="nucleotide sequence ID" value="XM_062786128.1"/>
</dbReference>
<evidence type="ECO:0000256" key="1">
    <source>
        <dbReference type="SAM" id="MobiDB-lite"/>
    </source>
</evidence>
<reference evidence="2" key="1">
    <citation type="journal article" date="2023" name="Mol. Phylogenet. Evol.">
        <title>Genome-scale phylogeny and comparative genomics of the fungal order Sordariales.</title>
        <authorList>
            <person name="Hensen N."/>
            <person name="Bonometti L."/>
            <person name="Westerberg I."/>
            <person name="Brannstrom I.O."/>
            <person name="Guillou S."/>
            <person name="Cros-Aarteil S."/>
            <person name="Calhoun S."/>
            <person name="Haridas S."/>
            <person name="Kuo A."/>
            <person name="Mondo S."/>
            <person name="Pangilinan J."/>
            <person name="Riley R."/>
            <person name="LaButti K."/>
            <person name="Andreopoulos B."/>
            <person name="Lipzen A."/>
            <person name="Chen C."/>
            <person name="Yan M."/>
            <person name="Daum C."/>
            <person name="Ng V."/>
            <person name="Clum A."/>
            <person name="Steindorff A."/>
            <person name="Ohm R.A."/>
            <person name="Martin F."/>
            <person name="Silar P."/>
            <person name="Natvig D.O."/>
            <person name="Lalanne C."/>
            <person name="Gautier V."/>
            <person name="Ament-Velasquez S.L."/>
            <person name="Kruys A."/>
            <person name="Hutchinson M.I."/>
            <person name="Powell A.J."/>
            <person name="Barry K."/>
            <person name="Miller A.N."/>
            <person name="Grigoriev I.V."/>
            <person name="Debuchy R."/>
            <person name="Gladieux P."/>
            <person name="Hiltunen Thoren M."/>
            <person name="Johannesson H."/>
        </authorList>
    </citation>
    <scope>NUCLEOTIDE SEQUENCE</scope>
    <source>
        <strain evidence="2">CBS 731.68</strain>
    </source>
</reference>
<evidence type="ECO:0000313" key="2">
    <source>
        <dbReference type="EMBL" id="KAK4126946.1"/>
    </source>
</evidence>
<dbReference type="Proteomes" id="UP001302602">
    <property type="component" value="Unassembled WGS sequence"/>
</dbReference>
<reference evidence="2" key="2">
    <citation type="submission" date="2023-05" db="EMBL/GenBank/DDBJ databases">
        <authorList>
            <consortium name="Lawrence Berkeley National Laboratory"/>
            <person name="Steindorff A."/>
            <person name="Hensen N."/>
            <person name="Bonometti L."/>
            <person name="Westerberg I."/>
            <person name="Brannstrom I.O."/>
            <person name="Guillou S."/>
            <person name="Cros-Aarteil S."/>
            <person name="Calhoun S."/>
            <person name="Haridas S."/>
            <person name="Kuo A."/>
            <person name="Mondo S."/>
            <person name="Pangilinan J."/>
            <person name="Riley R."/>
            <person name="Labutti K."/>
            <person name="Andreopoulos B."/>
            <person name="Lipzen A."/>
            <person name="Chen C."/>
            <person name="Yanf M."/>
            <person name="Daum C."/>
            <person name="Ng V."/>
            <person name="Clum A."/>
            <person name="Ohm R."/>
            <person name="Martin F."/>
            <person name="Silar P."/>
            <person name="Natvig D."/>
            <person name="Lalanne C."/>
            <person name="Gautier V."/>
            <person name="Ament-Velasquez S.L."/>
            <person name="Kruys A."/>
            <person name="Hutchinson M.I."/>
            <person name="Powell A.J."/>
            <person name="Barry K."/>
            <person name="Miller A.N."/>
            <person name="Grigoriev I.V."/>
            <person name="Debuchy R."/>
            <person name="Gladieux P."/>
            <person name="Thoren M.H."/>
            <person name="Johannesson H."/>
        </authorList>
    </citation>
    <scope>NUCLEOTIDE SEQUENCE</scope>
    <source>
        <strain evidence="2">CBS 731.68</strain>
    </source>
</reference>
<name>A0AAN6U8F6_9PEZI</name>
<organism evidence="2 3">
    <name type="scientific">Parathielavia appendiculata</name>
    <dbReference type="NCBI Taxonomy" id="2587402"/>
    <lineage>
        <taxon>Eukaryota</taxon>
        <taxon>Fungi</taxon>
        <taxon>Dikarya</taxon>
        <taxon>Ascomycota</taxon>
        <taxon>Pezizomycotina</taxon>
        <taxon>Sordariomycetes</taxon>
        <taxon>Sordariomycetidae</taxon>
        <taxon>Sordariales</taxon>
        <taxon>Chaetomiaceae</taxon>
        <taxon>Parathielavia</taxon>
    </lineage>
</organism>
<dbReference type="GeneID" id="87822894"/>
<dbReference type="AlphaFoldDB" id="A0AAN6U8F6"/>